<reference evidence="1 2" key="1">
    <citation type="submission" date="2023-12" db="EMBL/GenBank/DDBJ databases">
        <title>Draft Genome Sequences of Bordetella parapertussis clinical Isolates from Colombia, 2023.</title>
        <authorList>
            <person name="Montilla E.A."/>
            <person name="Rojas F."/>
            <person name="Vargas M.N."/>
            <person name="Bonilla V."/>
            <person name="Duarte C."/>
        </authorList>
    </citation>
    <scope>NUCLEOTIDE SEQUENCE [LARGE SCALE GENOMIC DNA]</scope>
    <source>
        <strain evidence="1 2">320001806</strain>
    </source>
</reference>
<organism evidence="1 2">
    <name type="scientific">Bordetella parapertussis</name>
    <dbReference type="NCBI Taxonomy" id="519"/>
    <lineage>
        <taxon>Bacteria</taxon>
        <taxon>Pseudomonadati</taxon>
        <taxon>Pseudomonadota</taxon>
        <taxon>Betaproteobacteria</taxon>
        <taxon>Burkholderiales</taxon>
        <taxon>Alcaligenaceae</taxon>
        <taxon>Bordetella</taxon>
    </lineage>
</organism>
<accession>A0ABU5XA25</accession>
<dbReference type="Pfam" id="PF11445">
    <property type="entry name" value="DUF2894"/>
    <property type="match status" value="1"/>
</dbReference>
<dbReference type="InterPro" id="IPR021549">
    <property type="entry name" value="DUF2894"/>
</dbReference>
<gene>
    <name evidence="1" type="ORF">U5T69_21645</name>
</gene>
<evidence type="ECO:0000313" key="2">
    <source>
        <dbReference type="Proteomes" id="UP001324595"/>
    </source>
</evidence>
<name>A0ABU5XA25_BORPP</name>
<dbReference type="RefSeq" id="WP_323670122.1">
    <property type="nucleotide sequence ID" value="NZ_JAXUBE010000162.1"/>
</dbReference>
<dbReference type="Proteomes" id="UP001324595">
    <property type="component" value="Unassembled WGS sequence"/>
</dbReference>
<proteinExistence type="predicted"/>
<evidence type="ECO:0000313" key="1">
    <source>
        <dbReference type="EMBL" id="MEB2665702.1"/>
    </source>
</evidence>
<protein>
    <submittedName>
        <fullName evidence="1">DUF2894 domain-containing protein</fullName>
    </submittedName>
</protein>
<sequence>MTDDAARQAQARLDAWRERGGEQADPLRFHYLQALARRAAGHEGQARQLLDERLA</sequence>
<feature type="non-terminal residue" evidence="1">
    <location>
        <position position="55"/>
    </location>
</feature>
<comment type="caution">
    <text evidence="1">The sequence shown here is derived from an EMBL/GenBank/DDBJ whole genome shotgun (WGS) entry which is preliminary data.</text>
</comment>
<dbReference type="EMBL" id="JAXUBE010000162">
    <property type="protein sequence ID" value="MEB2665702.1"/>
    <property type="molecule type" value="Genomic_DNA"/>
</dbReference>
<keyword evidence="2" id="KW-1185">Reference proteome</keyword>